<gene>
    <name evidence="3" type="ORF">HIM_05945</name>
</gene>
<dbReference type="AlphaFoldDB" id="A0A0F7ZNZ2"/>
<evidence type="ECO:0000313" key="3">
    <source>
        <dbReference type="EMBL" id="KJZ74595.1"/>
    </source>
</evidence>
<dbReference type="PANTHER" id="PTHR48081">
    <property type="entry name" value="AB HYDROLASE SUPERFAMILY PROTEIN C4A8.06C"/>
    <property type="match status" value="1"/>
</dbReference>
<organism evidence="3 4">
    <name type="scientific">Hirsutella minnesotensis 3608</name>
    <dbReference type="NCBI Taxonomy" id="1043627"/>
    <lineage>
        <taxon>Eukaryota</taxon>
        <taxon>Fungi</taxon>
        <taxon>Dikarya</taxon>
        <taxon>Ascomycota</taxon>
        <taxon>Pezizomycotina</taxon>
        <taxon>Sordariomycetes</taxon>
        <taxon>Hypocreomycetidae</taxon>
        <taxon>Hypocreales</taxon>
        <taxon>Ophiocordycipitaceae</taxon>
        <taxon>Hirsutella</taxon>
    </lineage>
</organism>
<feature type="domain" description="Alpha/beta hydrolase fold-3" evidence="2">
    <location>
        <begin position="183"/>
        <end position="421"/>
    </location>
</feature>
<evidence type="ECO:0000256" key="1">
    <source>
        <dbReference type="ARBA" id="ARBA00022801"/>
    </source>
</evidence>
<protein>
    <recommendedName>
        <fullName evidence="2">Alpha/beta hydrolase fold-3 domain-containing protein</fullName>
    </recommendedName>
</protein>
<accession>A0A0F7ZNZ2</accession>
<dbReference type="Pfam" id="PF07859">
    <property type="entry name" value="Abhydrolase_3"/>
    <property type="match status" value="1"/>
</dbReference>
<dbReference type="PANTHER" id="PTHR48081:SF25">
    <property type="entry name" value="PUTATIVE (AFU_ORTHOLOGUE AFUA_3G11560)-RELATED"/>
    <property type="match status" value="1"/>
</dbReference>
<dbReference type="InterPro" id="IPR029058">
    <property type="entry name" value="AB_hydrolase_fold"/>
</dbReference>
<dbReference type="Gene3D" id="3.40.50.1820">
    <property type="entry name" value="alpha/beta hydrolase"/>
    <property type="match status" value="1"/>
</dbReference>
<reference evidence="3 4" key="1">
    <citation type="journal article" date="2014" name="Genome Biol. Evol.">
        <title>Comparative genomics and transcriptomics analyses reveal divergent lifestyle features of nematode endoparasitic fungus Hirsutella minnesotensis.</title>
        <authorList>
            <person name="Lai Y."/>
            <person name="Liu K."/>
            <person name="Zhang X."/>
            <person name="Zhang X."/>
            <person name="Li K."/>
            <person name="Wang N."/>
            <person name="Shu C."/>
            <person name="Wu Y."/>
            <person name="Wang C."/>
            <person name="Bushley K.E."/>
            <person name="Xiang M."/>
            <person name="Liu X."/>
        </authorList>
    </citation>
    <scope>NUCLEOTIDE SEQUENCE [LARGE SCALE GENOMIC DNA]</scope>
    <source>
        <strain evidence="3 4">3608</strain>
    </source>
</reference>
<dbReference type="InterPro" id="IPR013094">
    <property type="entry name" value="AB_hydrolase_3"/>
</dbReference>
<dbReference type="OrthoDB" id="5354320at2759"/>
<dbReference type="GO" id="GO:0016787">
    <property type="term" value="F:hydrolase activity"/>
    <property type="evidence" value="ECO:0007669"/>
    <property type="project" value="UniProtKB-KW"/>
</dbReference>
<evidence type="ECO:0000313" key="4">
    <source>
        <dbReference type="Proteomes" id="UP000054481"/>
    </source>
</evidence>
<dbReference type="SUPFAM" id="SSF53474">
    <property type="entry name" value="alpha/beta-Hydrolases"/>
    <property type="match status" value="1"/>
</dbReference>
<dbReference type="EMBL" id="KQ030524">
    <property type="protein sequence ID" value="KJZ74595.1"/>
    <property type="molecule type" value="Genomic_DNA"/>
</dbReference>
<evidence type="ECO:0000259" key="2">
    <source>
        <dbReference type="Pfam" id="PF07859"/>
    </source>
</evidence>
<keyword evidence="4" id="KW-1185">Reference proteome</keyword>
<sequence length="502" mass="55211">MATQEAIKNPPPTALQRHIGMLRVFLPQLPLIVRVALAHALNLSETAPYLDLRSAVIVAVLRSMCAPGPSKPISVSKIQKLSVRDAGVKGRIWVSTYASPVPPEDGAREALGRAMASLMPRRDYPEQDGIPDIMRRVPECTPVEAEWTGYRAGAGRDDPPPAGMSERSKYDALMKECGQPTTILYLHGGACFLLDPASHRPTTKKLAKLTSGRCYSVRYRLAPKHPFPAALLDAFVSYLTLLYPPPDAYHEPVRPEHIVFAGDSAGGNLSMSLLQLLLELRRLGQPVSWHGEERRVPLPAAVACNSPWMDVTSSSPAFYGDAPYVFDYIPKPAHLARNAVMPCDIWPANPPREHLYVTADLADHPLTSPITAGNWDGAPPVYMCTGWELLAWEVKVAAKRLAVQGVPVVFEEYEAMPHCFAMVLTETSASRRCFAAWSSFIRAAVANPISIAPRATYIKAKTLDEEPLRFDNLGDVSLGEIRDQVKRKANDLSSPMWRVAKL</sequence>
<dbReference type="Proteomes" id="UP000054481">
    <property type="component" value="Unassembled WGS sequence"/>
</dbReference>
<proteinExistence type="predicted"/>
<keyword evidence="1" id="KW-0378">Hydrolase</keyword>
<dbReference type="InterPro" id="IPR050300">
    <property type="entry name" value="GDXG_lipolytic_enzyme"/>
</dbReference>
<name>A0A0F7ZNZ2_9HYPO</name>